<evidence type="ECO:0000256" key="4">
    <source>
        <dbReference type="PROSITE-ProRule" id="PRU00182"/>
    </source>
</evidence>
<dbReference type="Proteomes" id="UP000280759">
    <property type="component" value="Unassembled WGS sequence"/>
</dbReference>
<dbReference type="SMART" id="SM00363">
    <property type="entry name" value="S4"/>
    <property type="match status" value="1"/>
</dbReference>
<dbReference type="GO" id="GO:0000455">
    <property type="term" value="P:enzyme-directed rRNA pseudouridine synthesis"/>
    <property type="evidence" value="ECO:0007669"/>
    <property type="project" value="UniProtKB-ARBA"/>
</dbReference>
<name>A0A3P5XZP0_STRCB</name>
<sequence>MRLDKLLEGAKVGSRSQVKKLIKAQEVWVDHMTVRNGRQNVDPGLQLIEVAGQRVTHPKHSYIILNKPAGVISAKKDAKQLTVIDQLAEKDRNPGLYSVGRLDKDTEGLVLLTDNGPLGFRMLHPSHHVSKTYLVTVNGLLAADAPDFFAAGICFPTGEKCQPAQLTILKADTDQSQASLTISEGKCHQVKKMFLTYGLKVTSLKRTHFAGLELGYLASGEYRYLTETEKRLIKTYLD</sequence>
<comment type="similarity">
    <text evidence="1 5">Belongs to the pseudouridine synthase RsuA family.</text>
</comment>
<dbReference type="InterPro" id="IPR050343">
    <property type="entry name" value="RsuA_PseudoU_synthase"/>
</dbReference>
<dbReference type="Pfam" id="PF00849">
    <property type="entry name" value="PseudoU_synth_2"/>
    <property type="match status" value="1"/>
</dbReference>
<dbReference type="InterPro" id="IPR020094">
    <property type="entry name" value="TruA/RsuA/RluB/E/F_N"/>
</dbReference>
<evidence type="ECO:0000256" key="2">
    <source>
        <dbReference type="ARBA" id="ARBA00022884"/>
    </source>
</evidence>
<dbReference type="GO" id="GO:0003723">
    <property type="term" value="F:RNA binding"/>
    <property type="evidence" value="ECO:0007669"/>
    <property type="project" value="UniProtKB-KW"/>
</dbReference>
<feature type="domain" description="RNA-binding S4" evidence="6">
    <location>
        <begin position="1"/>
        <end position="69"/>
    </location>
</feature>
<evidence type="ECO:0000256" key="5">
    <source>
        <dbReference type="RuleBase" id="RU003887"/>
    </source>
</evidence>
<dbReference type="Pfam" id="PF01479">
    <property type="entry name" value="S4"/>
    <property type="match status" value="1"/>
</dbReference>
<dbReference type="SUPFAM" id="SSF55174">
    <property type="entry name" value="Alpha-L RNA-binding motif"/>
    <property type="match status" value="1"/>
</dbReference>
<gene>
    <name evidence="7" type="primary">rsuA_1</name>
    <name evidence="7" type="ORF">FMV2238Y02_13020</name>
</gene>
<dbReference type="PANTHER" id="PTHR47683:SF4">
    <property type="entry name" value="PSEUDOURIDINE SYNTHASE"/>
    <property type="match status" value="1"/>
</dbReference>
<dbReference type="EMBL" id="UXEP01000017">
    <property type="protein sequence ID" value="VDC42830.1"/>
    <property type="molecule type" value="Genomic_DNA"/>
</dbReference>
<dbReference type="InterPro" id="IPR042092">
    <property type="entry name" value="PsdUridine_s_RsuA/RluB/E/F_cat"/>
</dbReference>
<dbReference type="GO" id="GO:0120159">
    <property type="term" value="F:rRNA pseudouridine synthase activity"/>
    <property type="evidence" value="ECO:0007669"/>
    <property type="project" value="UniProtKB-ARBA"/>
</dbReference>
<dbReference type="InterPro" id="IPR000748">
    <property type="entry name" value="PsdUridine_synth_RsuA/RluB/E/F"/>
</dbReference>
<keyword evidence="3 5" id="KW-0413">Isomerase</keyword>
<accession>A0A3P5XZP0</accession>
<dbReference type="Gene3D" id="3.30.70.580">
    <property type="entry name" value="Pseudouridine synthase I, catalytic domain, N-terminal subdomain"/>
    <property type="match status" value="1"/>
</dbReference>
<dbReference type="RefSeq" id="WP_125074391.1">
    <property type="nucleotide sequence ID" value="NZ_CP053792.1"/>
</dbReference>
<reference evidence="7 8" key="1">
    <citation type="submission" date="2018-10" db="EMBL/GenBank/DDBJ databases">
        <authorList>
            <consortium name="Molecular Microbiology and Infection Unit (UMMI)"/>
            <person name="Machado M."/>
        </authorList>
    </citation>
    <scope>NUCLEOTIDE SEQUENCE [LARGE SCALE GENOMIC DNA]</scope>
    <source>
        <strain evidence="7">FMV2238.02</strain>
    </source>
</reference>
<dbReference type="AlphaFoldDB" id="A0A3P5XZP0"/>
<dbReference type="NCBIfam" id="TIGR00093">
    <property type="entry name" value="pseudouridine synthase"/>
    <property type="match status" value="1"/>
</dbReference>
<evidence type="ECO:0000256" key="1">
    <source>
        <dbReference type="ARBA" id="ARBA00008348"/>
    </source>
</evidence>
<organism evidence="7 8">
    <name type="scientific">Streptococcus canis</name>
    <dbReference type="NCBI Taxonomy" id="1329"/>
    <lineage>
        <taxon>Bacteria</taxon>
        <taxon>Bacillati</taxon>
        <taxon>Bacillota</taxon>
        <taxon>Bacilli</taxon>
        <taxon>Lactobacillales</taxon>
        <taxon>Streptococcaceae</taxon>
        <taxon>Streptococcus</taxon>
    </lineage>
</organism>
<protein>
    <recommendedName>
        <fullName evidence="5">Pseudouridine synthase</fullName>
        <ecNumber evidence="5">5.4.99.-</ecNumber>
    </recommendedName>
</protein>
<dbReference type="InterPro" id="IPR002942">
    <property type="entry name" value="S4_RNA-bd"/>
</dbReference>
<dbReference type="EC" id="5.4.99.-" evidence="5"/>
<dbReference type="InterPro" id="IPR020103">
    <property type="entry name" value="PsdUridine_synth_cat_dom_sf"/>
</dbReference>
<evidence type="ECO:0000259" key="6">
    <source>
        <dbReference type="SMART" id="SM00363"/>
    </source>
</evidence>
<dbReference type="InterPro" id="IPR006145">
    <property type="entry name" value="PsdUridine_synth_RsuA/RluA"/>
</dbReference>
<dbReference type="Gene3D" id="3.30.70.1560">
    <property type="entry name" value="Alpha-L RNA-binding motif"/>
    <property type="match status" value="1"/>
</dbReference>
<dbReference type="PROSITE" id="PS50889">
    <property type="entry name" value="S4"/>
    <property type="match status" value="1"/>
</dbReference>
<proteinExistence type="inferred from homology"/>
<dbReference type="Gene3D" id="3.10.290.10">
    <property type="entry name" value="RNA-binding S4 domain"/>
    <property type="match status" value="1"/>
</dbReference>
<dbReference type="PANTHER" id="PTHR47683">
    <property type="entry name" value="PSEUDOURIDINE SYNTHASE FAMILY PROTEIN-RELATED"/>
    <property type="match status" value="1"/>
</dbReference>
<dbReference type="InterPro" id="IPR036986">
    <property type="entry name" value="S4_RNA-bd_sf"/>
</dbReference>
<dbReference type="InterPro" id="IPR018496">
    <property type="entry name" value="PsdUridine_synth_RsuA/RluB_CS"/>
</dbReference>
<keyword evidence="8" id="KW-1185">Reference proteome</keyword>
<evidence type="ECO:0000313" key="8">
    <source>
        <dbReference type="Proteomes" id="UP000280759"/>
    </source>
</evidence>
<evidence type="ECO:0000256" key="3">
    <source>
        <dbReference type="ARBA" id="ARBA00023235"/>
    </source>
</evidence>
<dbReference type="PROSITE" id="PS01149">
    <property type="entry name" value="PSI_RSU"/>
    <property type="match status" value="1"/>
</dbReference>
<dbReference type="CDD" id="cd00165">
    <property type="entry name" value="S4"/>
    <property type="match status" value="1"/>
</dbReference>
<keyword evidence="2 4" id="KW-0694">RNA-binding</keyword>
<evidence type="ECO:0000313" key="7">
    <source>
        <dbReference type="EMBL" id="VDC42830.1"/>
    </source>
</evidence>
<dbReference type="SUPFAM" id="SSF55120">
    <property type="entry name" value="Pseudouridine synthase"/>
    <property type="match status" value="1"/>
</dbReference>